<reference evidence="1" key="1">
    <citation type="submission" date="2021-06" db="EMBL/GenBank/DDBJ databases">
        <authorList>
            <person name="Kallberg Y."/>
            <person name="Tangrot J."/>
            <person name="Rosling A."/>
        </authorList>
    </citation>
    <scope>NUCLEOTIDE SEQUENCE</scope>
    <source>
        <strain evidence="1">AU212A</strain>
    </source>
</reference>
<protein>
    <submittedName>
        <fullName evidence="1">5248_t:CDS:1</fullName>
    </submittedName>
</protein>
<name>A0ACA9NG10_9GLOM</name>
<organism evidence="1 2">
    <name type="scientific">Scutellospora calospora</name>
    <dbReference type="NCBI Taxonomy" id="85575"/>
    <lineage>
        <taxon>Eukaryota</taxon>
        <taxon>Fungi</taxon>
        <taxon>Fungi incertae sedis</taxon>
        <taxon>Mucoromycota</taxon>
        <taxon>Glomeromycotina</taxon>
        <taxon>Glomeromycetes</taxon>
        <taxon>Diversisporales</taxon>
        <taxon>Gigasporaceae</taxon>
        <taxon>Scutellospora</taxon>
    </lineage>
</organism>
<evidence type="ECO:0000313" key="1">
    <source>
        <dbReference type="EMBL" id="CAG8645913.1"/>
    </source>
</evidence>
<keyword evidence="2" id="KW-1185">Reference proteome</keyword>
<dbReference type="EMBL" id="CAJVPM010022632">
    <property type="protein sequence ID" value="CAG8645913.1"/>
    <property type="molecule type" value="Genomic_DNA"/>
</dbReference>
<gene>
    <name evidence="1" type="ORF">SCALOS_LOCUS8488</name>
</gene>
<proteinExistence type="predicted"/>
<feature type="non-terminal residue" evidence="1">
    <location>
        <position position="1"/>
    </location>
</feature>
<comment type="caution">
    <text evidence="1">The sequence shown here is derived from an EMBL/GenBank/DDBJ whole genome shotgun (WGS) entry which is preliminary data.</text>
</comment>
<sequence>TISRSTSYEILGPLFEQYPFDNVTNKDKLCATYTLSASQIRK</sequence>
<dbReference type="Proteomes" id="UP000789860">
    <property type="component" value="Unassembled WGS sequence"/>
</dbReference>
<accession>A0ACA9NG10</accession>
<feature type="non-terminal residue" evidence="1">
    <location>
        <position position="42"/>
    </location>
</feature>
<evidence type="ECO:0000313" key="2">
    <source>
        <dbReference type="Proteomes" id="UP000789860"/>
    </source>
</evidence>